<feature type="transmembrane region" description="Helical" evidence="1">
    <location>
        <begin position="87"/>
        <end position="104"/>
    </location>
</feature>
<evidence type="ECO:0000313" key="3">
    <source>
        <dbReference type="Proteomes" id="UP000748332"/>
    </source>
</evidence>
<feature type="transmembrane region" description="Helical" evidence="1">
    <location>
        <begin position="179"/>
        <end position="197"/>
    </location>
</feature>
<dbReference type="InterPro" id="IPR009339">
    <property type="entry name" value="DUF998"/>
</dbReference>
<dbReference type="Pfam" id="PF06197">
    <property type="entry name" value="DUF998"/>
    <property type="match status" value="1"/>
</dbReference>
<feature type="transmembrane region" description="Helical" evidence="1">
    <location>
        <begin position="153"/>
        <end position="173"/>
    </location>
</feature>
<keyword evidence="1" id="KW-1133">Transmembrane helix</keyword>
<dbReference type="EMBL" id="JAGQLM010000154">
    <property type="protein sequence ID" value="MCA9375354.1"/>
    <property type="molecule type" value="Genomic_DNA"/>
</dbReference>
<gene>
    <name evidence="2" type="ORF">KC622_03420</name>
</gene>
<comment type="caution">
    <text evidence="2">The sequence shown here is derived from an EMBL/GenBank/DDBJ whole genome shotgun (WGS) entry which is preliminary data.</text>
</comment>
<organism evidence="2 3">
    <name type="scientific">Candidatus Dojkabacteria bacterium</name>
    <dbReference type="NCBI Taxonomy" id="2099670"/>
    <lineage>
        <taxon>Bacteria</taxon>
        <taxon>Candidatus Dojkabacteria</taxon>
    </lineage>
</organism>
<evidence type="ECO:0000256" key="1">
    <source>
        <dbReference type="SAM" id="Phobius"/>
    </source>
</evidence>
<reference evidence="2" key="2">
    <citation type="journal article" date="2021" name="Microbiome">
        <title>Successional dynamics and alternative stable states in a saline activated sludge microbial community over 9 years.</title>
        <authorList>
            <person name="Wang Y."/>
            <person name="Ye J."/>
            <person name="Ju F."/>
            <person name="Liu L."/>
            <person name="Boyd J.A."/>
            <person name="Deng Y."/>
            <person name="Parks D.H."/>
            <person name="Jiang X."/>
            <person name="Yin X."/>
            <person name="Woodcroft B.J."/>
            <person name="Tyson G.W."/>
            <person name="Hugenholtz P."/>
            <person name="Polz M.F."/>
            <person name="Zhang T."/>
        </authorList>
    </citation>
    <scope>NUCLEOTIDE SEQUENCE</scope>
    <source>
        <strain evidence="2">HKST-UBA16</strain>
    </source>
</reference>
<protein>
    <submittedName>
        <fullName evidence="2">DUF998 domain-containing protein</fullName>
    </submittedName>
</protein>
<feature type="transmembrane region" description="Helical" evidence="1">
    <location>
        <begin position="12"/>
        <end position="32"/>
    </location>
</feature>
<feature type="transmembrane region" description="Helical" evidence="1">
    <location>
        <begin position="52"/>
        <end position="75"/>
    </location>
</feature>
<dbReference type="AlphaFoldDB" id="A0A955HZB9"/>
<sequence length="205" mass="22677">MNHKSRNKIYSAIFFAIPVLMISTVIILGFLQKDYNHVRQPISDLAQFGAPYATWMIIFGIAIPGFCMIASAFIINKIIGGSAFKNGSILALISGITYSLLSIARADPKGITETISILHIVFTITSLVSGACGVILAALKLRKMSGWERVGKIALFLAPISLIYTPLMFFLPYPGLSQRVFICLLLFWFLMLGWRLWTKPSSTPL</sequence>
<keyword evidence="1" id="KW-0812">Transmembrane</keyword>
<name>A0A955HZB9_9BACT</name>
<evidence type="ECO:0000313" key="2">
    <source>
        <dbReference type="EMBL" id="MCA9375354.1"/>
    </source>
</evidence>
<keyword evidence="1" id="KW-0472">Membrane</keyword>
<accession>A0A955HZB9</accession>
<reference evidence="2" key="1">
    <citation type="submission" date="2020-04" db="EMBL/GenBank/DDBJ databases">
        <authorList>
            <person name="Zhang T."/>
        </authorList>
    </citation>
    <scope>NUCLEOTIDE SEQUENCE</scope>
    <source>
        <strain evidence="2">HKST-UBA16</strain>
    </source>
</reference>
<feature type="transmembrane region" description="Helical" evidence="1">
    <location>
        <begin position="116"/>
        <end position="141"/>
    </location>
</feature>
<proteinExistence type="predicted"/>
<dbReference type="Proteomes" id="UP000748332">
    <property type="component" value="Unassembled WGS sequence"/>
</dbReference>